<organism evidence="2 3">
    <name type="scientific">Rhodococcus erythropolis</name>
    <name type="common">Arthrobacter picolinophilus</name>
    <dbReference type="NCBI Taxonomy" id="1833"/>
    <lineage>
        <taxon>Bacteria</taxon>
        <taxon>Bacillati</taxon>
        <taxon>Actinomycetota</taxon>
        <taxon>Actinomycetes</taxon>
        <taxon>Mycobacteriales</taxon>
        <taxon>Nocardiaceae</taxon>
        <taxon>Rhodococcus</taxon>
        <taxon>Rhodococcus erythropolis group</taxon>
    </lineage>
</organism>
<feature type="region of interest" description="Disordered" evidence="1">
    <location>
        <begin position="1"/>
        <end position="64"/>
    </location>
</feature>
<comment type="caution">
    <text evidence="2">The sequence shown here is derived from an EMBL/GenBank/DDBJ whole genome shotgun (WGS) entry which is preliminary data.</text>
</comment>
<name>A0A5N5E731_RHOER</name>
<evidence type="ECO:0000256" key="1">
    <source>
        <dbReference type="SAM" id="MobiDB-lite"/>
    </source>
</evidence>
<dbReference type="AlphaFoldDB" id="A0A5N5E731"/>
<gene>
    <name evidence="2" type="ORF">BS297_11245</name>
</gene>
<dbReference type="EMBL" id="MRBO01000351">
    <property type="protein sequence ID" value="KAB2585280.1"/>
    <property type="molecule type" value="Genomic_DNA"/>
</dbReference>
<reference evidence="2 3" key="1">
    <citation type="journal article" date="2017" name="Poromechanics V (2013)">
        <title>Genomic Characterization of the Arsenic-Tolerant Actinobacterium, &lt;i&gt;Rhodococcus erythropolis&lt;/i&gt; S43.</title>
        <authorList>
            <person name="Retamal-Morales G."/>
            <person name="Mehnert M."/>
            <person name="Schwabe R."/>
            <person name="Tischler D."/>
            <person name="Schloemann M."/>
            <person name="Levican G.J."/>
        </authorList>
    </citation>
    <scope>NUCLEOTIDE SEQUENCE [LARGE SCALE GENOMIC DNA]</scope>
    <source>
        <strain evidence="2 3">S43</strain>
    </source>
</reference>
<dbReference type="Proteomes" id="UP000325576">
    <property type="component" value="Unassembled WGS sequence"/>
</dbReference>
<accession>A0A5N5E731</accession>
<sequence length="64" mass="6728">MAHRSAITGRYIGKAAAARHPRTSVTESGANRSSGTHHRSAITGKFVTEGTAARHPKTTVTEKG</sequence>
<protein>
    <submittedName>
        <fullName evidence="2">Uncharacterized protein</fullName>
    </submittedName>
</protein>
<proteinExistence type="predicted"/>
<feature type="compositionally biased region" description="Polar residues" evidence="1">
    <location>
        <begin position="23"/>
        <end position="34"/>
    </location>
</feature>
<evidence type="ECO:0000313" key="2">
    <source>
        <dbReference type="EMBL" id="KAB2585280.1"/>
    </source>
</evidence>
<evidence type="ECO:0000313" key="3">
    <source>
        <dbReference type="Proteomes" id="UP000325576"/>
    </source>
</evidence>